<comment type="caution">
    <text evidence="1">The sequence shown here is derived from an EMBL/GenBank/DDBJ whole genome shotgun (WGS) entry which is preliminary data.</text>
</comment>
<gene>
    <name evidence="1" type="ORF">A6M21_13520</name>
</gene>
<dbReference type="AlphaFoldDB" id="A0A1B7LCE4"/>
<sequence>MDNKNRQARGNFLEAMEALNRLEGLLEEQSRLIKNDQIKDLPAVFKSIQEIQAIYENASRNMSVIAVNDHGINRQYPESNYISDEQRMAMAKKLDELKKGNDGLVVELNNAMDRLKGQLEGVNKGLQIIQTYRNMLKYYKFHRIDRFG</sequence>
<dbReference type="Proteomes" id="UP000078532">
    <property type="component" value="Unassembled WGS sequence"/>
</dbReference>
<dbReference type="RefSeq" id="WP_066669816.1">
    <property type="nucleotide sequence ID" value="NZ_LYVF01000178.1"/>
</dbReference>
<reference evidence="1 2" key="1">
    <citation type="submission" date="2016-04" db="EMBL/GenBank/DDBJ databases">
        <authorList>
            <person name="Evans L.H."/>
            <person name="Alamgir A."/>
            <person name="Owens N."/>
            <person name="Weber N.D."/>
            <person name="Virtaneva K."/>
            <person name="Barbian K."/>
            <person name="Babar A."/>
            <person name="Rosenke K."/>
        </authorList>
    </citation>
    <scope>NUCLEOTIDE SEQUENCE [LARGE SCALE GENOMIC DNA]</scope>
    <source>
        <strain evidence="1 2">LMa1</strain>
    </source>
</reference>
<dbReference type="EMBL" id="LYVF01000178">
    <property type="protein sequence ID" value="OAT80382.1"/>
    <property type="molecule type" value="Genomic_DNA"/>
</dbReference>
<protein>
    <submittedName>
        <fullName evidence="1">Uncharacterized protein</fullName>
    </submittedName>
</protein>
<keyword evidence="2" id="KW-1185">Reference proteome</keyword>
<organism evidence="1 2">
    <name type="scientific">Desulfotomaculum copahuensis</name>
    <dbReference type="NCBI Taxonomy" id="1838280"/>
    <lineage>
        <taxon>Bacteria</taxon>
        <taxon>Bacillati</taxon>
        <taxon>Bacillota</taxon>
        <taxon>Clostridia</taxon>
        <taxon>Eubacteriales</taxon>
        <taxon>Desulfotomaculaceae</taxon>
        <taxon>Desulfotomaculum</taxon>
    </lineage>
</organism>
<proteinExistence type="predicted"/>
<name>A0A1B7LCE4_9FIRM</name>
<accession>A0A1B7LCE4</accession>
<dbReference type="STRING" id="1838280.A6M21_13520"/>
<evidence type="ECO:0000313" key="1">
    <source>
        <dbReference type="EMBL" id="OAT80382.1"/>
    </source>
</evidence>
<evidence type="ECO:0000313" key="2">
    <source>
        <dbReference type="Proteomes" id="UP000078532"/>
    </source>
</evidence>